<dbReference type="Pfam" id="PF13401">
    <property type="entry name" value="AAA_22"/>
    <property type="match status" value="1"/>
</dbReference>
<evidence type="ECO:0000256" key="1">
    <source>
        <dbReference type="SAM" id="MobiDB-lite"/>
    </source>
</evidence>
<feature type="region of interest" description="Disordered" evidence="1">
    <location>
        <begin position="331"/>
        <end position="465"/>
    </location>
</feature>
<dbReference type="Pfam" id="PF05036">
    <property type="entry name" value="SPOR"/>
    <property type="match status" value="1"/>
</dbReference>
<feature type="domain" description="SPOR" evidence="2">
    <location>
        <begin position="466"/>
        <end position="544"/>
    </location>
</feature>
<dbReference type="EMBL" id="CP154858">
    <property type="protein sequence ID" value="XDT73924.1"/>
    <property type="molecule type" value="Genomic_DNA"/>
</dbReference>
<gene>
    <name evidence="3" type="ORF">AAIA72_08125</name>
</gene>
<proteinExistence type="predicted"/>
<dbReference type="Gene3D" id="3.30.70.1070">
    <property type="entry name" value="Sporulation related repeat"/>
    <property type="match status" value="1"/>
</dbReference>
<dbReference type="KEGG" id="tcd:AAIA72_08125"/>
<dbReference type="SUPFAM" id="SSF110997">
    <property type="entry name" value="Sporulation related repeat"/>
    <property type="match status" value="1"/>
</dbReference>
<dbReference type="InterPro" id="IPR049945">
    <property type="entry name" value="AAA_22"/>
</dbReference>
<dbReference type="GO" id="GO:0016887">
    <property type="term" value="F:ATP hydrolysis activity"/>
    <property type="evidence" value="ECO:0007669"/>
    <property type="project" value="InterPro"/>
</dbReference>
<dbReference type="Gene3D" id="3.40.50.300">
    <property type="entry name" value="P-loop containing nucleotide triphosphate hydrolases"/>
    <property type="match status" value="1"/>
</dbReference>
<dbReference type="InterPro" id="IPR007730">
    <property type="entry name" value="SPOR-like_dom"/>
</dbReference>
<dbReference type="InterPro" id="IPR052026">
    <property type="entry name" value="ExeA_AAA_ATPase_DNA-bind"/>
</dbReference>
<dbReference type="PROSITE" id="PS51724">
    <property type="entry name" value="SPOR"/>
    <property type="match status" value="1"/>
</dbReference>
<dbReference type="InterPro" id="IPR036680">
    <property type="entry name" value="SPOR-like_sf"/>
</dbReference>
<accession>A0AB39V150</accession>
<name>A0AB39V150_9GAMM</name>
<dbReference type="InterPro" id="IPR027417">
    <property type="entry name" value="P-loop_NTPase"/>
</dbReference>
<feature type="compositionally biased region" description="Low complexity" evidence="1">
    <location>
        <begin position="385"/>
        <end position="400"/>
    </location>
</feature>
<evidence type="ECO:0000259" key="2">
    <source>
        <dbReference type="PROSITE" id="PS51724"/>
    </source>
</evidence>
<dbReference type="SUPFAM" id="SSF52540">
    <property type="entry name" value="P-loop containing nucleoside triphosphate hydrolases"/>
    <property type="match status" value="1"/>
</dbReference>
<reference evidence="3" key="1">
    <citation type="submission" date="2024-05" db="EMBL/GenBank/DDBJ databases">
        <title>Genome sequencing of novel strain.</title>
        <authorList>
            <person name="Ganbat D."/>
            <person name="Ganbat S."/>
            <person name="Lee S.-J."/>
        </authorList>
    </citation>
    <scope>NUCLEOTIDE SEQUENCE</scope>
    <source>
        <strain evidence="3">SMD15-11</strain>
    </source>
</reference>
<dbReference type="PANTHER" id="PTHR35894:SF7">
    <property type="entry name" value="GENERAL SECRETION PATHWAY PROTEIN A-RELATED"/>
    <property type="match status" value="1"/>
</dbReference>
<dbReference type="GO" id="GO:0042834">
    <property type="term" value="F:peptidoglycan binding"/>
    <property type="evidence" value="ECO:0007669"/>
    <property type="project" value="InterPro"/>
</dbReference>
<dbReference type="AlphaFoldDB" id="A0AB39V150"/>
<protein>
    <submittedName>
        <fullName evidence="3">AAA family ATPase</fullName>
    </submittedName>
</protein>
<sequence length="554" mass="60418">MKKEADAAGRKSFDSVQLRALFNLNDDPFRAQGAFFPGGGRQSLLDDLRHQVHFSERLLVLTGERGTGKTRLVRELIRLEKDALHVLTVDGARTNQREALARQLARELEQRQLGDVDNEAPSEALCTMARRLYELGRRTLIVVDNAQQLSDEALGWMLNSLAIPCREYLTVLWVGSPELVAALQRLPEEAVREHVRQMLMRPFSREESDAYVRFRLEQAGWNGKPVVDDELLERLYGISRGLPGRLAKMAPTVMAGAGQGFLRSGLPAYRWLGGLAVGILIGSVMYVVWRYQQEASGGLSLPGEPAESVQQVGTVSQNSGLQLQPTPMAVKEEPLTPLAEDTVTTETNAGKGEDEPTDPESHEKRQKVAQLSHAVETPLRSADVPASPSEATSTASRAASVDGLSTLDAKASSVAASDMGGSKQPATGEAESGDKKVKATPGTTNASVTAPKATRPQPGSPEWVRSRPPEHYALQLTGSVNKASALAFARKWEKLGLVYVVDTRWKGKDWYVVLKGDYASKPEARKALASLPEALRKQGAWIRTFASVQTALKE</sequence>
<organism evidence="3">
    <name type="scientific">Thermohahella caldifontis</name>
    <dbReference type="NCBI Taxonomy" id="3142973"/>
    <lineage>
        <taxon>Bacteria</taxon>
        <taxon>Pseudomonadati</taxon>
        <taxon>Pseudomonadota</taxon>
        <taxon>Gammaproteobacteria</taxon>
        <taxon>Oceanospirillales</taxon>
        <taxon>Hahellaceae</taxon>
        <taxon>Thermohahella</taxon>
    </lineage>
</organism>
<evidence type="ECO:0000313" key="3">
    <source>
        <dbReference type="EMBL" id="XDT73924.1"/>
    </source>
</evidence>
<feature type="compositionally biased region" description="Basic and acidic residues" evidence="1">
    <location>
        <begin position="351"/>
        <end position="363"/>
    </location>
</feature>
<dbReference type="RefSeq" id="WP_369602900.1">
    <property type="nucleotide sequence ID" value="NZ_CP154858.1"/>
</dbReference>
<dbReference type="PANTHER" id="PTHR35894">
    <property type="entry name" value="GENERAL SECRETION PATHWAY PROTEIN A-RELATED"/>
    <property type="match status" value="1"/>
</dbReference>